<accession>A0ABR5TMR2</accession>
<keyword evidence="1" id="KW-0159">Chromosome partition</keyword>
<reference evidence="3 4" key="1">
    <citation type="submission" date="2016-01" db="EMBL/GenBank/DDBJ databases">
        <authorList>
            <person name="Mitreva M."/>
            <person name="Pepin K.H."/>
            <person name="Mihindukulasuriya K.A."/>
            <person name="Fulton R."/>
            <person name="Fronick C."/>
            <person name="O'Laughlin M."/>
            <person name="Miner T."/>
            <person name="Herter B."/>
            <person name="Rosa B.A."/>
            <person name="Cordes M."/>
            <person name="Tomlinson C."/>
            <person name="Wollam A."/>
            <person name="Palsikar V.B."/>
            <person name="Mardis E.R."/>
            <person name="Wilson R.K."/>
        </authorList>
    </citation>
    <scope>NUCLEOTIDE SEQUENCE [LARGE SCALE GENOMIC DNA]</scope>
    <source>
        <strain evidence="3 4">KA00071</strain>
    </source>
</reference>
<dbReference type="PANTHER" id="PTHR33969:SF2">
    <property type="entry name" value="SEGREGATION AND CONDENSATION PROTEIN A"/>
    <property type="match status" value="1"/>
</dbReference>
<dbReference type="Gene3D" id="6.10.250.2410">
    <property type="match status" value="1"/>
</dbReference>
<keyword evidence="4" id="KW-1185">Reference proteome</keyword>
<evidence type="ECO:0000256" key="1">
    <source>
        <dbReference type="ARBA" id="ARBA00022829"/>
    </source>
</evidence>
<comment type="caution">
    <text evidence="3">The sequence shown here is derived from an EMBL/GenBank/DDBJ whole genome shotgun (WGS) entry which is preliminary data.</text>
</comment>
<dbReference type="InterPro" id="IPR003768">
    <property type="entry name" value="ScpA"/>
</dbReference>
<dbReference type="PANTHER" id="PTHR33969">
    <property type="entry name" value="SEGREGATION AND CONDENSATION PROTEIN A"/>
    <property type="match status" value="1"/>
</dbReference>
<protein>
    <recommendedName>
        <fullName evidence="2">Segregation and condensation protein A</fullName>
    </recommendedName>
</protein>
<name>A0ABR5TMR2_9BACL</name>
<organism evidence="3 4">
    <name type="scientific">Gemelliphila asaccharolytica</name>
    <dbReference type="NCBI Taxonomy" id="502393"/>
    <lineage>
        <taxon>Bacteria</taxon>
        <taxon>Bacillati</taxon>
        <taxon>Bacillota</taxon>
        <taxon>Bacilli</taxon>
        <taxon>Bacillales</taxon>
        <taxon>Gemellaceae</taxon>
        <taxon>Gemelliphila</taxon>
    </lineage>
</organism>
<dbReference type="Pfam" id="PF02616">
    <property type="entry name" value="SMC_ScpA"/>
    <property type="match status" value="1"/>
</dbReference>
<proteinExistence type="predicted"/>
<gene>
    <name evidence="3" type="ORF">HMPREF1871_00330</name>
</gene>
<evidence type="ECO:0000256" key="2">
    <source>
        <dbReference type="ARBA" id="ARBA00044777"/>
    </source>
</evidence>
<evidence type="ECO:0000313" key="4">
    <source>
        <dbReference type="Proteomes" id="UP000070467"/>
    </source>
</evidence>
<dbReference type="RefSeq" id="WP_066129144.1">
    <property type="nucleotide sequence ID" value="NZ_KQ959861.1"/>
</dbReference>
<dbReference type="EMBL" id="LSDB01000008">
    <property type="protein sequence ID" value="KXB58564.1"/>
    <property type="molecule type" value="Genomic_DNA"/>
</dbReference>
<dbReference type="Proteomes" id="UP000070467">
    <property type="component" value="Unassembled WGS sequence"/>
</dbReference>
<sequence length="228" mass="27084">MYNVNLECYKGPMDVLLYLIEKMEIDIYNVSIAKLTENYLEYIKNMRTISLENAEEYLVMASKLLYLKSKSLLPIENEENNKEEKIFVSKLVEYQNYKKISLILQDMKNIRENFGEKESEDILIDEKLQNIDINLLMNSFIKIIKNYKQENHSNNIIKFKEISKKDVRNKILIKIRDKKNIYLNDIFLNFVSKSELILGFLCILDMLSEQYITYDSKSNTIIIKAKDK</sequence>
<evidence type="ECO:0000313" key="3">
    <source>
        <dbReference type="EMBL" id="KXB58564.1"/>
    </source>
</evidence>